<feature type="transmembrane region" description="Helical" evidence="7">
    <location>
        <begin position="231"/>
        <end position="253"/>
    </location>
</feature>
<dbReference type="PROSITE" id="PS50928">
    <property type="entry name" value="ABC_TM1"/>
    <property type="match status" value="1"/>
</dbReference>
<evidence type="ECO:0000256" key="5">
    <source>
        <dbReference type="ARBA" id="ARBA00022989"/>
    </source>
</evidence>
<evidence type="ECO:0000256" key="6">
    <source>
        <dbReference type="ARBA" id="ARBA00023136"/>
    </source>
</evidence>
<dbReference type="Proteomes" id="UP000216533">
    <property type="component" value="Unassembled WGS sequence"/>
</dbReference>
<accession>A0A255EP75</accession>
<keyword evidence="2 7" id="KW-0813">Transport</keyword>
<dbReference type="InterPro" id="IPR035906">
    <property type="entry name" value="MetI-like_sf"/>
</dbReference>
<comment type="caution">
    <text evidence="10">The sequence shown here is derived from an EMBL/GenBank/DDBJ whole genome shotgun (WGS) entry which is preliminary data.</text>
</comment>
<dbReference type="InterPro" id="IPR053523">
    <property type="entry name" value="Oligopeptide_permease_AppC"/>
</dbReference>
<evidence type="ECO:0000313" key="10">
    <source>
        <dbReference type="EMBL" id="OYN88219.1"/>
    </source>
</evidence>
<evidence type="ECO:0000256" key="3">
    <source>
        <dbReference type="ARBA" id="ARBA00022475"/>
    </source>
</evidence>
<evidence type="ECO:0000256" key="4">
    <source>
        <dbReference type="ARBA" id="ARBA00022692"/>
    </source>
</evidence>
<protein>
    <submittedName>
        <fullName evidence="10">Peptide ABC transporter permease</fullName>
    </submittedName>
</protein>
<dbReference type="OrthoDB" id="8906042at2"/>
<keyword evidence="4 7" id="KW-0812">Transmembrane</keyword>
<dbReference type="CDD" id="cd06261">
    <property type="entry name" value="TM_PBP2"/>
    <property type="match status" value="1"/>
</dbReference>
<dbReference type="Gene3D" id="1.10.3720.10">
    <property type="entry name" value="MetI-like"/>
    <property type="match status" value="1"/>
</dbReference>
<evidence type="ECO:0000256" key="7">
    <source>
        <dbReference type="RuleBase" id="RU363032"/>
    </source>
</evidence>
<evidence type="ECO:0000313" key="12">
    <source>
        <dbReference type="Proteomes" id="UP000216300"/>
    </source>
</evidence>
<dbReference type="NCBIfam" id="NF045476">
    <property type="entry name" value="Opp4C"/>
    <property type="match status" value="1"/>
</dbReference>
<name>A0A255E9H9_9ACTN</name>
<evidence type="ECO:0000256" key="2">
    <source>
        <dbReference type="ARBA" id="ARBA00022448"/>
    </source>
</evidence>
<dbReference type="GO" id="GO:0055085">
    <property type="term" value="P:transmembrane transport"/>
    <property type="evidence" value="ECO:0007669"/>
    <property type="project" value="InterPro"/>
</dbReference>
<gene>
    <name evidence="11" type="ORF">CGZ91_08140</name>
    <name evidence="10" type="ORF">CGZ92_04545</name>
</gene>
<accession>A0A255E9H9</accession>
<proteinExistence type="inferred from homology"/>
<dbReference type="Pfam" id="PF12911">
    <property type="entry name" value="OppC_N"/>
    <property type="match status" value="1"/>
</dbReference>
<comment type="subcellular location">
    <subcellularLocation>
        <location evidence="1 7">Cell membrane</location>
        <topology evidence="1 7">Multi-pass membrane protein</topology>
    </subcellularLocation>
</comment>
<feature type="transmembrane region" description="Helical" evidence="7">
    <location>
        <begin position="294"/>
        <end position="317"/>
    </location>
</feature>
<sequence length="326" mass="34109">MGRDAGADLQPDRRPVLHDHRSESEDLVSDRDILPGPATGLVPTVEASPDKLALRRFLRNPAAVAGTIALVIVVVVTLIGPIISPFEPTAIDLTQVRKPPSGEHLLGTDSTGRDVFSRLLAGGQISLLVGFSAALVAVAFGTLAGVVAGWFGGIVDAIISRIIDIMLSVPAVLVIIVLAGVIGPSVPMLIIVIAGLAWPNPARIARGVVLSLREEEFVQAARAIGSRTRFILARHLVPGALPPIVVSATLLVAESVLLESSLSFLGAGVQPPQSSWGNMLNEAQSLTVLSSMPWLWVPPGLMIAVIVLSAMAIGDGIRDAIDPRKN</sequence>
<feature type="transmembrane region" description="Helical" evidence="7">
    <location>
        <begin position="188"/>
        <end position="210"/>
    </location>
</feature>
<dbReference type="Pfam" id="PF00528">
    <property type="entry name" value="BPD_transp_1"/>
    <property type="match status" value="1"/>
</dbReference>
<dbReference type="GO" id="GO:0005886">
    <property type="term" value="C:plasma membrane"/>
    <property type="evidence" value="ECO:0007669"/>
    <property type="project" value="UniProtKB-SubCell"/>
</dbReference>
<dbReference type="EMBL" id="NMVJ01000006">
    <property type="protein sequence ID" value="OYN91385.1"/>
    <property type="molecule type" value="Genomic_DNA"/>
</dbReference>
<feature type="transmembrane region" description="Helical" evidence="7">
    <location>
        <begin position="163"/>
        <end position="182"/>
    </location>
</feature>
<reference evidence="12 13" key="1">
    <citation type="submission" date="2017-07" db="EMBL/GenBank/DDBJ databases">
        <title>Draft whole genome sequences of clinical Proprionibacteriaceae strains.</title>
        <authorList>
            <person name="Bernier A.-M."/>
            <person name="Bernard K."/>
            <person name="Domingo M.-C."/>
        </authorList>
    </citation>
    <scope>NUCLEOTIDE SEQUENCE [LARGE SCALE GENOMIC DNA]</scope>
    <source>
        <strain evidence="11 12">NML 150081</strain>
        <strain evidence="10 13">NML 160184</strain>
    </source>
</reference>
<dbReference type="InterPro" id="IPR050366">
    <property type="entry name" value="BP-dependent_transpt_permease"/>
</dbReference>
<dbReference type="SUPFAM" id="SSF161098">
    <property type="entry name" value="MetI-like"/>
    <property type="match status" value="1"/>
</dbReference>
<evidence type="ECO:0000259" key="9">
    <source>
        <dbReference type="PROSITE" id="PS50928"/>
    </source>
</evidence>
<dbReference type="PANTHER" id="PTHR43386:SF1">
    <property type="entry name" value="D,D-DIPEPTIDE TRANSPORT SYSTEM PERMEASE PROTEIN DDPC-RELATED"/>
    <property type="match status" value="1"/>
</dbReference>
<keyword evidence="5 7" id="KW-1133">Transmembrane helix</keyword>
<keyword evidence="3" id="KW-1003">Cell membrane</keyword>
<dbReference type="PANTHER" id="PTHR43386">
    <property type="entry name" value="OLIGOPEPTIDE TRANSPORT SYSTEM PERMEASE PROTEIN APPC"/>
    <property type="match status" value="1"/>
</dbReference>
<evidence type="ECO:0000313" key="11">
    <source>
        <dbReference type="EMBL" id="OYN91385.1"/>
    </source>
</evidence>
<keyword evidence="12" id="KW-1185">Reference proteome</keyword>
<feature type="region of interest" description="Disordered" evidence="8">
    <location>
        <begin position="1"/>
        <end position="35"/>
    </location>
</feature>
<dbReference type="AlphaFoldDB" id="A0A255E9H9"/>
<dbReference type="EMBL" id="NMVI01000013">
    <property type="protein sequence ID" value="OYN88219.1"/>
    <property type="molecule type" value="Genomic_DNA"/>
</dbReference>
<organism evidence="10 13">
    <name type="scientific">Parenemella sanctibonifatiensis</name>
    <dbReference type="NCBI Taxonomy" id="2016505"/>
    <lineage>
        <taxon>Bacteria</taxon>
        <taxon>Bacillati</taxon>
        <taxon>Actinomycetota</taxon>
        <taxon>Actinomycetes</taxon>
        <taxon>Propionibacteriales</taxon>
        <taxon>Propionibacteriaceae</taxon>
        <taxon>Parenemella</taxon>
    </lineage>
</organism>
<evidence type="ECO:0000313" key="13">
    <source>
        <dbReference type="Proteomes" id="UP000216533"/>
    </source>
</evidence>
<evidence type="ECO:0000256" key="8">
    <source>
        <dbReference type="SAM" id="MobiDB-lite"/>
    </source>
</evidence>
<keyword evidence="6 7" id="KW-0472">Membrane</keyword>
<feature type="transmembrane region" description="Helical" evidence="7">
    <location>
        <begin position="125"/>
        <end position="151"/>
    </location>
</feature>
<dbReference type="InterPro" id="IPR025966">
    <property type="entry name" value="OppC_N"/>
</dbReference>
<dbReference type="Proteomes" id="UP000216300">
    <property type="component" value="Unassembled WGS sequence"/>
</dbReference>
<feature type="transmembrane region" description="Helical" evidence="7">
    <location>
        <begin position="62"/>
        <end position="83"/>
    </location>
</feature>
<feature type="compositionally biased region" description="Basic and acidic residues" evidence="8">
    <location>
        <begin position="1"/>
        <end position="33"/>
    </location>
</feature>
<dbReference type="InterPro" id="IPR000515">
    <property type="entry name" value="MetI-like"/>
</dbReference>
<comment type="similarity">
    <text evidence="7">Belongs to the binding-protein-dependent transport system permease family.</text>
</comment>
<evidence type="ECO:0000256" key="1">
    <source>
        <dbReference type="ARBA" id="ARBA00004651"/>
    </source>
</evidence>
<feature type="domain" description="ABC transmembrane type-1" evidence="9">
    <location>
        <begin position="123"/>
        <end position="314"/>
    </location>
</feature>